<dbReference type="AlphaFoldDB" id="A0AAW2C464"/>
<sequence>MGGTARWKTEVIDNLFFPHEAELIKSIPLSVTLPVDRMVWAGTSNGNFTVRSAYKLAVNLFTSATCGTTSDGSSLRKFWRKIWSLPIPHKVRHFCWRACRDTLPTKVKLRRCNVIVEDMCVCCHEEAQTNGHIFGAVRKSGHGSLDNKLPSGVLVRSGFMPSCYIRSGLAPARRTTRAFAFSLASSFSRLKVALCRTIKAPLGSLEVEAKAYEAGLLLARHLGLRDVVLEGDSLLISNALKRFTQSPTSIDAIVEGIHELGAEIGAVNFSHVRKIDNKPAHILARQAQNLVNDVIWIEEIPCCIQQALIQDESVL</sequence>
<organism evidence="3 4">
    <name type="scientific">Lithocarpus litseifolius</name>
    <dbReference type="NCBI Taxonomy" id="425828"/>
    <lineage>
        <taxon>Eukaryota</taxon>
        <taxon>Viridiplantae</taxon>
        <taxon>Streptophyta</taxon>
        <taxon>Embryophyta</taxon>
        <taxon>Tracheophyta</taxon>
        <taxon>Spermatophyta</taxon>
        <taxon>Magnoliopsida</taxon>
        <taxon>eudicotyledons</taxon>
        <taxon>Gunneridae</taxon>
        <taxon>Pentapetalae</taxon>
        <taxon>rosids</taxon>
        <taxon>fabids</taxon>
        <taxon>Fagales</taxon>
        <taxon>Fagaceae</taxon>
        <taxon>Lithocarpus</taxon>
    </lineage>
</organism>
<dbReference type="EMBL" id="JAZDWU010000009">
    <property type="protein sequence ID" value="KAK9991185.1"/>
    <property type="molecule type" value="Genomic_DNA"/>
</dbReference>
<dbReference type="Proteomes" id="UP001459277">
    <property type="component" value="Unassembled WGS sequence"/>
</dbReference>
<dbReference type="Pfam" id="PF13966">
    <property type="entry name" value="zf-RVT"/>
    <property type="match status" value="1"/>
</dbReference>
<evidence type="ECO:0008006" key="5">
    <source>
        <dbReference type="Google" id="ProtNLM"/>
    </source>
</evidence>
<evidence type="ECO:0000259" key="2">
    <source>
        <dbReference type="Pfam" id="PF13966"/>
    </source>
</evidence>
<evidence type="ECO:0000313" key="3">
    <source>
        <dbReference type="EMBL" id="KAK9991185.1"/>
    </source>
</evidence>
<dbReference type="CDD" id="cd06222">
    <property type="entry name" value="RNase_H_like"/>
    <property type="match status" value="1"/>
</dbReference>
<dbReference type="InterPro" id="IPR036397">
    <property type="entry name" value="RNaseH_sf"/>
</dbReference>
<accession>A0AAW2C464</accession>
<dbReference type="GO" id="GO:0004523">
    <property type="term" value="F:RNA-DNA hybrid ribonuclease activity"/>
    <property type="evidence" value="ECO:0007669"/>
    <property type="project" value="InterPro"/>
</dbReference>
<protein>
    <recommendedName>
        <fullName evidence="5">RNase H type-1 domain-containing protein</fullName>
    </recommendedName>
</protein>
<proteinExistence type="predicted"/>
<dbReference type="PANTHER" id="PTHR47723">
    <property type="entry name" value="OS05G0353850 PROTEIN"/>
    <property type="match status" value="1"/>
</dbReference>
<keyword evidence="4" id="KW-1185">Reference proteome</keyword>
<comment type="caution">
    <text evidence="3">The sequence shown here is derived from an EMBL/GenBank/DDBJ whole genome shotgun (WGS) entry which is preliminary data.</text>
</comment>
<feature type="domain" description="Reverse transcriptase zinc-binding" evidence="2">
    <location>
        <begin position="48"/>
        <end position="134"/>
    </location>
</feature>
<gene>
    <name evidence="3" type="ORF">SO802_026170</name>
</gene>
<evidence type="ECO:0000313" key="4">
    <source>
        <dbReference type="Proteomes" id="UP001459277"/>
    </source>
</evidence>
<reference evidence="3 4" key="1">
    <citation type="submission" date="2024-01" db="EMBL/GenBank/DDBJ databases">
        <title>A telomere-to-telomere, gap-free genome of sweet tea (Lithocarpus litseifolius).</title>
        <authorList>
            <person name="Zhou J."/>
        </authorList>
    </citation>
    <scope>NUCLEOTIDE SEQUENCE [LARGE SCALE GENOMIC DNA]</scope>
    <source>
        <strain evidence="3">Zhou-2022a</strain>
        <tissue evidence="3">Leaf</tissue>
    </source>
</reference>
<dbReference type="Gene3D" id="3.30.420.10">
    <property type="entry name" value="Ribonuclease H-like superfamily/Ribonuclease H"/>
    <property type="match status" value="1"/>
</dbReference>
<dbReference type="InterPro" id="IPR044730">
    <property type="entry name" value="RNase_H-like_dom_plant"/>
</dbReference>
<dbReference type="GO" id="GO:0003676">
    <property type="term" value="F:nucleic acid binding"/>
    <property type="evidence" value="ECO:0007669"/>
    <property type="project" value="InterPro"/>
</dbReference>
<evidence type="ECO:0000259" key="1">
    <source>
        <dbReference type="Pfam" id="PF13456"/>
    </source>
</evidence>
<dbReference type="Pfam" id="PF13456">
    <property type="entry name" value="RVT_3"/>
    <property type="match status" value="1"/>
</dbReference>
<feature type="domain" description="RNase H type-1" evidence="1">
    <location>
        <begin position="191"/>
        <end position="287"/>
    </location>
</feature>
<dbReference type="InterPro" id="IPR002156">
    <property type="entry name" value="RNaseH_domain"/>
</dbReference>
<dbReference type="InterPro" id="IPR026960">
    <property type="entry name" value="RVT-Znf"/>
</dbReference>
<name>A0AAW2C464_9ROSI</name>
<dbReference type="InterPro" id="IPR053151">
    <property type="entry name" value="RNase_H-like"/>
</dbReference>
<dbReference type="PANTHER" id="PTHR47723:SF19">
    <property type="entry name" value="POLYNUCLEOTIDYL TRANSFERASE, RIBONUCLEASE H-LIKE SUPERFAMILY PROTEIN"/>
    <property type="match status" value="1"/>
</dbReference>